<dbReference type="RefSeq" id="WP_386426098.1">
    <property type="nucleotide sequence ID" value="NZ_JBHSBB010000005.1"/>
</dbReference>
<evidence type="ECO:0000256" key="1">
    <source>
        <dbReference type="SAM" id="MobiDB-lite"/>
    </source>
</evidence>
<keyword evidence="3" id="KW-1185">Reference proteome</keyword>
<dbReference type="PROSITE" id="PS51318">
    <property type="entry name" value="TAT"/>
    <property type="match status" value="1"/>
</dbReference>
<protein>
    <recommendedName>
        <fullName evidence="4">Lipoprotein</fullName>
    </recommendedName>
</protein>
<evidence type="ECO:0008006" key="4">
    <source>
        <dbReference type="Google" id="ProtNLM"/>
    </source>
</evidence>
<feature type="compositionally biased region" description="Low complexity" evidence="1">
    <location>
        <begin position="90"/>
        <end position="107"/>
    </location>
</feature>
<gene>
    <name evidence="2" type="ORF">ACFO3J_03700</name>
</gene>
<name>A0ABV8HI30_9ACTN</name>
<dbReference type="Proteomes" id="UP001595765">
    <property type="component" value="Unassembled WGS sequence"/>
</dbReference>
<reference evidence="3" key="1">
    <citation type="journal article" date="2019" name="Int. J. Syst. Evol. Microbiol.">
        <title>The Global Catalogue of Microorganisms (GCM) 10K type strain sequencing project: providing services to taxonomists for standard genome sequencing and annotation.</title>
        <authorList>
            <consortium name="The Broad Institute Genomics Platform"/>
            <consortium name="The Broad Institute Genome Sequencing Center for Infectious Disease"/>
            <person name="Wu L."/>
            <person name="Ma J."/>
        </authorList>
    </citation>
    <scope>NUCLEOTIDE SEQUENCE [LARGE SCALE GENOMIC DNA]</scope>
    <source>
        <strain evidence="3">CGMCC 4.7237</strain>
    </source>
</reference>
<feature type="region of interest" description="Disordered" evidence="1">
    <location>
        <begin position="90"/>
        <end position="114"/>
    </location>
</feature>
<dbReference type="InterPro" id="IPR006311">
    <property type="entry name" value="TAT_signal"/>
</dbReference>
<organism evidence="2 3">
    <name type="scientific">Streptomyces polygonati</name>
    <dbReference type="NCBI Taxonomy" id="1617087"/>
    <lineage>
        <taxon>Bacteria</taxon>
        <taxon>Bacillati</taxon>
        <taxon>Actinomycetota</taxon>
        <taxon>Actinomycetes</taxon>
        <taxon>Kitasatosporales</taxon>
        <taxon>Streptomycetaceae</taxon>
        <taxon>Streptomyces</taxon>
    </lineage>
</organism>
<comment type="caution">
    <text evidence="2">The sequence shown here is derived from an EMBL/GenBank/DDBJ whole genome shotgun (WGS) entry which is preliminary data.</text>
</comment>
<dbReference type="EMBL" id="JBHSBB010000005">
    <property type="protein sequence ID" value="MFC4030572.1"/>
    <property type="molecule type" value="Genomic_DNA"/>
</dbReference>
<evidence type="ECO:0000313" key="2">
    <source>
        <dbReference type="EMBL" id="MFC4030572.1"/>
    </source>
</evidence>
<accession>A0ABV8HI30</accession>
<evidence type="ECO:0000313" key="3">
    <source>
        <dbReference type="Proteomes" id="UP001595765"/>
    </source>
</evidence>
<sequence length="177" mass="17149">MIGAAARVSRRGVVAVAAVGVVGGCSGGEGAARPAAEAPAPGVVEKARAARDSAGLLARYDGALAAHPELAGRLAPLRAEVARHVRAFGGRAAPPATGTPGTPGTPAASPPPRIGAAATLTALATAERELADRRAKTLLTVPGELARLLASVAAAGAGHVVLLGRQDTASGAAGRTT</sequence>
<dbReference type="PROSITE" id="PS51257">
    <property type="entry name" value="PROKAR_LIPOPROTEIN"/>
    <property type="match status" value="1"/>
</dbReference>
<proteinExistence type="predicted"/>